<dbReference type="STRING" id="1192866.LEP1GSC133_0102"/>
<reference evidence="1 2" key="1">
    <citation type="submission" date="2013-01" db="EMBL/GenBank/DDBJ databases">
        <authorList>
            <person name="Harkins D.M."/>
            <person name="Durkin A.S."/>
            <person name="Brinkac L.M."/>
            <person name="Haft D.H."/>
            <person name="Selengut J.D."/>
            <person name="Sanka R."/>
            <person name="DePew J."/>
            <person name="Purushe J."/>
            <person name="Picardeau M."/>
            <person name="Werts C."/>
            <person name="Goarant C."/>
            <person name="Vinetz J.M."/>
            <person name="Sutton G.G."/>
            <person name="Nierman W.C."/>
            <person name="Fouts D.E."/>
        </authorList>
    </citation>
    <scope>NUCLEOTIDE SEQUENCE [LARGE SCALE GENOMIC DNA]</scope>
    <source>
        <strain evidence="1 2">200901868</strain>
    </source>
</reference>
<accession>M6VYD3</accession>
<proteinExistence type="predicted"/>
<dbReference type="AlphaFoldDB" id="M6VYD3"/>
<protein>
    <submittedName>
        <fullName evidence="1">Uncharacterized protein</fullName>
    </submittedName>
</protein>
<name>M6VYD3_LEPBO</name>
<sequence>MSKIRSFLDKKPPNDNSLIYQRVGSKFLKFPSVFFFQTAKTNPNCTGCAKRCGIYVT</sequence>
<evidence type="ECO:0000313" key="1">
    <source>
        <dbReference type="EMBL" id="EMO60186.1"/>
    </source>
</evidence>
<comment type="caution">
    <text evidence="1">The sequence shown here is derived from an EMBL/GenBank/DDBJ whole genome shotgun (WGS) entry which is preliminary data.</text>
</comment>
<gene>
    <name evidence="1" type="ORF">LEP1GSC133_0102</name>
</gene>
<dbReference type="EMBL" id="AKWF02000143">
    <property type="protein sequence ID" value="EMO60186.1"/>
    <property type="molecule type" value="Genomic_DNA"/>
</dbReference>
<organism evidence="1 2">
    <name type="scientific">Leptospira borgpetersenii serovar Pomona str. 200901868</name>
    <dbReference type="NCBI Taxonomy" id="1192866"/>
    <lineage>
        <taxon>Bacteria</taxon>
        <taxon>Pseudomonadati</taxon>
        <taxon>Spirochaetota</taxon>
        <taxon>Spirochaetia</taxon>
        <taxon>Leptospirales</taxon>
        <taxon>Leptospiraceae</taxon>
        <taxon>Leptospira</taxon>
    </lineage>
</organism>
<dbReference type="Proteomes" id="UP000012159">
    <property type="component" value="Unassembled WGS sequence"/>
</dbReference>
<evidence type="ECO:0000313" key="2">
    <source>
        <dbReference type="Proteomes" id="UP000012159"/>
    </source>
</evidence>